<keyword evidence="3" id="KW-1185">Reference proteome</keyword>
<dbReference type="Proteomes" id="UP001271792">
    <property type="component" value="Unassembled WGS sequence"/>
</dbReference>
<feature type="region of interest" description="Disordered" evidence="1">
    <location>
        <begin position="1"/>
        <end position="20"/>
    </location>
</feature>
<name>A0ABU4U3K0_9PSEU</name>
<protein>
    <submittedName>
        <fullName evidence="2">Uncharacterized protein</fullName>
    </submittedName>
</protein>
<dbReference type="Pfam" id="PF25924">
    <property type="entry name" value="MJECL33"/>
    <property type="match status" value="1"/>
</dbReference>
<sequence>MITRADMSRELDPSPSSPTKTFIIEAHTEEPEDFLAHMVGKDALEKTADAYLYRLHLPDGIVWVDQLDERFWSVHTGISMRTANSFLKKQVERYRELDWIWLPSNHLRNMWPNAIPKRVRTSFNGQNLLGPGSPARNLKVQLYGDGADRLLDYISQDEQYRSAVSFDSVQNTVVDPDFGILEEGVSRMGRFAATGNSFEFHLQFVRAVVERYKAFVLLCESKSIGYSAYSDGGGSLTGGPIGVRFSRQIEDLSGFLAELFSSRHPYRLWGIPEIHDGYATVDAVDLHIGSRVRLDIGSDWLRIYLTQGCCGNSVARLVANLQHTFDGALRLDDPELQDALNGNFSALQGGAN</sequence>
<comment type="caution">
    <text evidence="2">The sequence shown here is derived from an EMBL/GenBank/DDBJ whole genome shotgun (WGS) entry which is preliminary data.</text>
</comment>
<evidence type="ECO:0000313" key="3">
    <source>
        <dbReference type="Proteomes" id="UP001271792"/>
    </source>
</evidence>
<gene>
    <name evidence="2" type="ORF">SK571_37795</name>
</gene>
<accession>A0ABU4U3K0</accession>
<dbReference type="EMBL" id="JAXAVV010000026">
    <property type="protein sequence ID" value="MDX8055159.1"/>
    <property type="molecule type" value="Genomic_DNA"/>
</dbReference>
<proteinExistence type="predicted"/>
<reference evidence="2 3" key="1">
    <citation type="submission" date="2023-11" db="EMBL/GenBank/DDBJ databases">
        <title>Lentzea sokolovensis, sp. nov., Lentzea kristufkii, sp. nov., and Lentzea miocenensis, sp. nov., rare actinobacteria from Sokolov Coal Basin, Miocene lacustrine sediment, Czech Republic.</title>
        <authorList>
            <person name="Lara A."/>
            <person name="Kotroba L."/>
            <person name="Nouioui I."/>
            <person name="Neumann-Schaal M."/>
            <person name="Mast Y."/>
            <person name="Chronakova A."/>
        </authorList>
    </citation>
    <scope>NUCLEOTIDE SEQUENCE [LARGE SCALE GENOMIC DNA]</scope>
    <source>
        <strain evidence="2 3">BCCO 10_0798</strain>
    </source>
</reference>
<dbReference type="RefSeq" id="WP_319988914.1">
    <property type="nucleotide sequence ID" value="NZ_JAXAVV010000026.1"/>
</dbReference>
<evidence type="ECO:0000256" key="1">
    <source>
        <dbReference type="SAM" id="MobiDB-lite"/>
    </source>
</evidence>
<organism evidence="2 3">
    <name type="scientific">Lentzea kristufekii</name>
    <dbReference type="NCBI Taxonomy" id="3095430"/>
    <lineage>
        <taxon>Bacteria</taxon>
        <taxon>Bacillati</taxon>
        <taxon>Actinomycetota</taxon>
        <taxon>Actinomycetes</taxon>
        <taxon>Pseudonocardiales</taxon>
        <taxon>Pseudonocardiaceae</taxon>
        <taxon>Lentzea</taxon>
    </lineage>
</organism>
<evidence type="ECO:0000313" key="2">
    <source>
        <dbReference type="EMBL" id="MDX8055159.1"/>
    </source>
</evidence>
<dbReference type="InterPro" id="IPR058966">
    <property type="entry name" value="MJECL33-like"/>
</dbReference>
<feature type="compositionally biased region" description="Basic and acidic residues" evidence="1">
    <location>
        <begin position="1"/>
        <end position="12"/>
    </location>
</feature>